<feature type="coiled-coil region" evidence="1">
    <location>
        <begin position="429"/>
        <end position="456"/>
    </location>
</feature>
<evidence type="ECO:0000313" key="2">
    <source>
        <dbReference type="EMBL" id="ADB40094.1"/>
    </source>
</evidence>
<sequence length="631" mass="71592">MPLSDQRSFFSKESIQQRLLLHIMQMWGVQDLNHLDSFVQMLIDTLANEVYRISNAFMESEVRVLERLADLLTPDLMTIPRPAHAVVQANPGQPVVELTPVQSLLFQQKYASQQLGELDSVQDLFFSPVESVKLIDGRVAYLASGSQLQSIHTQLGKRLVAQTLPLQKLAPKTLWIGLEINPAVDSLDRVSFFFNWPDDIEHQPLLSLLSLSRWSLNGNPITTAIGSASQEASQIDMDDTTRLFSEYDVNYQLEQDIRQNYQRRFIHIEQPMTQPLAGVVQPYPPAFAAAFGAQNLKALESGTLVWLEVAFPARFTEEVLEKVSVELNAFPVLNRKLNRILYRTMANFNLLPLRTDPFETLLMVKAVVDSKDRVFIPHPFHKAEDISSGGYAVRRGGVERFDVRNAREQLTFLLELLRDESVAFAVYGQDTIRLLLTQLQDQIERLERKIQNTNMPPLTINQYVTFKPFEAGDSMQVDFWTTTCELANNIPAGTYLQAYNTNSLAGDSIKLLTGTTGGRSRPSALHRVQTYRYALMTHQRIITQEDVRAFFYHELGPLLKSVTIRKGVAIGKTVKEGLMRTVDIIVKPAEDCTLTESEWKVVLESVHQKLIQRSGQVTTYRLFLDEVLLPV</sequence>
<dbReference type="RefSeq" id="WP_012928604.1">
    <property type="nucleotide sequence ID" value="NC_013730.1"/>
</dbReference>
<name>D2QJP8_SPILD</name>
<evidence type="ECO:0008006" key="4">
    <source>
        <dbReference type="Google" id="ProtNLM"/>
    </source>
</evidence>
<keyword evidence="1" id="KW-0175">Coiled coil</keyword>
<dbReference type="Proteomes" id="UP000002028">
    <property type="component" value="Chromosome"/>
</dbReference>
<organism evidence="2 3">
    <name type="scientific">Spirosoma linguale (strain ATCC 33905 / DSM 74 / LMG 10896 / Claus 1)</name>
    <dbReference type="NCBI Taxonomy" id="504472"/>
    <lineage>
        <taxon>Bacteria</taxon>
        <taxon>Pseudomonadati</taxon>
        <taxon>Bacteroidota</taxon>
        <taxon>Cytophagia</taxon>
        <taxon>Cytophagales</taxon>
        <taxon>Cytophagaceae</taxon>
        <taxon>Spirosoma</taxon>
    </lineage>
</organism>
<reference evidence="2 3" key="1">
    <citation type="journal article" date="2010" name="Stand. Genomic Sci.">
        <title>Complete genome sequence of Spirosoma linguale type strain (1).</title>
        <authorList>
            <person name="Lail K."/>
            <person name="Sikorski J."/>
            <person name="Saunders E."/>
            <person name="Lapidus A."/>
            <person name="Glavina Del Rio T."/>
            <person name="Copeland A."/>
            <person name="Tice H."/>
            <person name="Cheng J.-F."/>
            <person name="Lucas S."/>
            <person name="Nolan M."/>
            <person name="Bruce D."/>
            <person name="Goodwin L."/>
            <person name="Pitluck S."/>
            <person name="Ivanova N."/>
            <person name="Mavromatis K."/>
            <person name="Ovchinnikova G."/>
            <person name="Pati A."/>
            <person name="Chen A."/>
            <person name="Palaniappan K."/>
            <person name="Land M."/>
            <person name="Hauser L."/>
            <person name="Chang Y.-J."/>
            <person name="Jeffries C.D."/>
            <person name="Chain P."/>
            <person name="Brettin T."/>
            <person name="Detter J.C."/>
            <person name="Schuetze A."/>
            <person name="Rohde M."/>
            <person name="Tindall B.J."/>
            <person name="Goeker M."/>
            <person name="Bristow J."/>
            <person name="Eisen J.A."/>
            <person name="Markowitz V."/>
            <person name="Hugenholtz P."/>
            <person name="Kyrpides N.C."/>
            <person name="Klenk H.-P."/>
            <person name="Chen F."/>
        </authorList>
    </citation>
    <scope>NUCLEOTIDE SEQUENCE [LARGE SCALE GENOMIC DNA]</scope>
    <source>
        <strain evidence="3">ATCC 33905 / DSM 74 / LMG 10896 / Claus 1</strain>
    </source>
</reference>
<gene>
    <name evidence="2" type="ordered locus">Slin_4107</name>
</gene>
<dbReference type="KEGG" id="sli:Slin_4107"/>
<dbReference type="EMBL" id="CP001769">
    <property type="protein sequence ID" value="ADB40094.1"/>
    <property type="molecule type" value="Genomic_DNA"/>
</dbReference>
<keyword evidence="3" id="KW-1185">Reference proteome</keyword>
<proteinExistence type="predicted"/>
<dbReference type="HOGENOM" id="CLU_029440_0_0_10"/>
<accession>D2QJP8</accession>
<dbReference type="AlphaFoldDB" id="D2QJP8"/>
<protein>
    <recommendedName>
        <fullName evidence="4">Type VI secretion system baseplate subunit TssF</fullName>
    </recommendedName>
</protein>
<dbReference type="eggNOG" id="COG3519">
    <property type="taxonomic scope" value="Bacteria"/>
</dbReference>
<dbReference type="STRING" id="504472.Slin_4107"/>
<evidence type="ECO:0000313" key="3">
    <source>
        <dbReference type="Proteomes" id="UP000002028"/>
    </source>
</evidence>
<evidence type="ECO:0000256" key="1">
    <source>
        <dbReference type="SAM" id="Coils"/>
    </source>
</evidence>